<dbReference type="EMBL" id="JAGTJJ010000009">
    <property type="protein sequence ID" value="MDC3982667.1"/>
    <property type="molecule type" value="Genomic_DNA"/>
</dbReference>
<proteinExistence type="predicted"/>
<feature type="transmembrane region" description="Helical" evidence="1">
    <location>
        <begin position="101"/>
        <end position="121"/>
    </location>
</feature>
<evidence type="ECO:0000256" key="1">
    <source>
        <dbReference type="SAM" id="Phobius"/>
    </source>
</evidence>
<comment type="caution">
    <text evidence="2">The sequence shown here is derived from an EMBL/GenBank/DDBJ whole genome shotgun (WGS) entry which is preliminary data.</text>
</comment>
<accession>A0A9X3X2Y3</accession>
<feature type="transmembrane region" description="Helical" evidence="1">
    <location>
        <begin position="43"/>
        <end position="58"/>
    </location>
</feature>
<evidence type="ECO:0000313" key="3">
    <source>
        <dbReference type="Proteomes" id="UP001151081"/>
    </source>
</evidence>
<dbReference type="Proteomes" id="UP001151081">
    <property type="component" value="Unassembled WGS sequence"/>
</dbReference>
<keyword evidence="1" id="KW-1133">Transmembrane helix</keyword>
<organism evidence="2 3">
    <name type="scientific">Polyangium jinanense</name>
    <dbReference type="NCBI Taxonomy" id="2829994"/>
    <lineage>
        <taxon>Bacteria</taxon>
        <taxon>Pseudomonadati</taxon>
        <taxon>Myxococcota</taxon>
        <taxon>Polyangia</taxon>
        <taxon>Polyangiales</taxon>
        <taxon>Polyangiaceae</taxon>
        <taxon>Polyangium</taxon>
    </lineage>
</organism>
<keyword evidence="1" id="KW-0812">Transmembrane</keyword>
<dbReference type="AlphaFoldDB" id="A0A9X3X2Y3"/>
<sequence length="136" mass="14001">MYPLAWLLCVVWLLAAVLVAVFRGVHGARQGRAHLAAQRIKSPTIYLFSAYLLVAALVTPKSPGETTSPLLWLAFTIPLANALAAASSVGQTQPKGLTRAALALLHGGAVLAAAACILALASPQFVPVWLGGPGAP</sequence>
<evidence type="ECO:0000313" key="2">
    <source>
        <dbReference type="EMBL" id="MDC3982667.1"/>
    </source>
</evidence>
<dbReference type="RefSeq" id="WP_272422536.1">
    <property type="nucleotide sequence ID" value="NZ_JAGTJJ010000009.1"/>
</dbReference>
<protein>
    <submittedName>
        <fullName evidence="2">Uncharacterized protein</fullName>
    </submittedName>
</protein>
<keyword evidence="3" id="KW-1185">Reference proteome</keyword>
<reference evidence="2 3" key="1">
    <citation type="submission" date="2021-04" db="EMBL/GenBank/DDBJ databases">
        <title>Genome analysis of Polyangium sp.</title>
        <authorList>
            <person name="Li Y."/>
            <person name="Wang J."/>
        </authorList>
    </citation>
    <scope>NUCLEOTIDE SEQUENCE [LARGE SCALE GENOMIC DNA]</scope>
    <source>
        <strain evidence="2 3">SDU14</strain>
    </source>
</reference>
<feature type="transmembrane region" description="Helical" evidence="1">
    <location>
        <begin position="70"/>
        <end position="89"/>
    </location>
</feature>
<name>A0A9X3X2Y3_9BACT</name>
<keyword evidence="1" id="KW-0472">Membrane</keyword>
<gene>
    <name evidence="2" type="ORF">KEG57_19280</name>
</gene>